<dbReference type="eggNOG" id="COG0463">
    <property type="taxonomic scope" value="Bacteria"/>
</dbReference>
<reference evidence="1 2" key="1">
    <citation type="submission" date="2007-05" db="EMBL/GenBank/DDBJ databases">
        <title>Complete sequence of chromosome of Acidiphilium cryptum JF-5.</title>
        <authorList>
            <consortium name="US DOE Joint Genome Institute"/>
            <person name="Copeland A."/>
            <person name="Lucas S."/>
            <person name="Lapidus A."/>
            <person name="Barry K."/>
            <person name="Detter J.C."/>
            <person name="Glavina del Rio T."/>
            <person name="Hammon N."/>
            <person name="Israni S."/>
            <person name="Dalin E."/>
            <person name="Tice H."/>
            <person name="Pitluck S."/>
            <person name="Sims D."/>
            <person name="Brettin T."/>
            <person name="Bruce D."/>
            <person name="Han C."/>
            <person name="Schmutz J."/>
            <person name="Larimer F."/>
            <person name="Land M."/>
            <person name="Hauser L."/>
            <person name="Kyrpides N."/>
            <person name="Kim E."/>
            <person name="Magnuson T."/>
            <person name="Richardson P."/>
        </authorList>
    </citation>
    <scope>NUCLEOTIDE SEQUENCE [LARGE SCALE GENOMIC DNA]</scope>
    <source>
        <strain evidence="1 2">JF-5</strain>
    </source>
</reference>
<dbReference type="HOGENOM" id="CLU_885042_0_0_5"/>
<proteinExistence type="predicted"/>
<dbReference type="Proteomes" id="UP000000245">
    <property type="component" value="Chromosome"/>
</dbReference>
<sequence length="320" mass="34780">MRIVIASRILNEEDIVEAFVRHNASFAAHMLFLDNGSTDRTLAILRALRDEGLPLSVFQARAVGFDEARVNSWLYETADGLHHPDWVAFLDVDEFIVAGEGGLGGALAATVAGAATVPLVHYFDTVDDDPAEPVVPRRMRWRARQTPPVPKVIVRGGFGARCAVAPGNHGASVDGVALPQIGLPGAALAHYPRRSGWHDLQKCGIGWLKVLAAGAAALQNRYSEHYQVPFERLRDAPASLIGDPAYLAQPVDPARMVFDPIDYRGGELRHTVPSHPAMRALAAALHHAEALARAHGRLLDESAEARGLVARWNAEREFLF</sequence>
<dbReference type="KEGG" id="acr:Acry_1197"/>
<dbReference type="InterPro" id="IPR029044">
    <property type="entry name" value="Nucleotide-diphossugar_trans"/>
</dbReference>
<dbReference type="SUPFAM" id="SSF53448">
    <property type="entry name" value="Nucleotide-diphospho-sugar transferases"/>
    <property type="match status" value="1"/>
</dbReference>
<dbReference type="Pfam" id="PF13704">
    <property type="entry name" value="Glyco_tranf_2_4"/>
    <property type="match status" value="1"/>
</dbReference>
<dbReference type="EMBL" id="CP000697">
    <property type="protein sequence ID" value="ABQ30409.1"/>
    <property type="molecule type" value="Genomic_DNA"/>
</dbReference>
<name>A5FXS7_ACICJ</name>
<dbReference type="RefSeq" id="WP_011942067.1">
    <property type="nucleotide sequence ID" value="NC_009484.1"/>
</dbReference>
<dbReference type="CAZy" id="GT2">
    <property type="family name" value="Glycosyltransferase Family 2"/>
</dbReference>
<evidence type="ECO:0000313" key="2">
    <source>
        <dbReference type="Proteomes" id="UP000000245"/>
    </source>
</evidence>
<evidence type="ECO:0000313" key="1">
    <source>
        <dbReference type="EMBL" id="ABQ30409.1"/>
    </source>
</evidence>
<gene>
    <name evidence="1" type="ordered locus">Acry_1197</name>
</gene>
<keyword evidence="2" id="KW-1185">Reference proteome</keyword>
<dbReference type="STRING" id="349163.Acry_1197"/>
<evidence type="ECO:0008006" key="3">
    <source>
        <dbReference type="Google" id="ProtNLM"/>
    </source>
</evidence>
<protein>
    <recommendedName>
        <fullName evidence="3">Glycosyl transferase, family 2</fullName>
    </recommendedName>
</protein>
<organism evidence="1 2">
    <name type="scientific">Acidiphilium cryptum (strain JF-5)</name>
    <dbReference type="NCBI Taxonomy" id="349163"/>
    <lineage>
        <taxon>Bacteria</taxon>
        <taxon>Pseudomonadati</taxon>
        <taxon>Pseudomonadota</taxon>
        <taxon>Alphaproteobacteria</taxon>
        <taxon>Acetobacterales</taxon>
        <taxon>Acidocellaceae</taxon>
        <taxon>Acidiphilium</taxon>
    </lineage>
</organism>
<accession>A5FXS7</accession>
<dbReference type="Gene3D" id="3.90.550.10">
    <property type="entry name" value="Spore Coat Polysaccharide Biosynthesis Protein SpsA, Chain A"/>
    <property type="match status" value="1"/>
</dbReference>
<dbReference type="AlphaFoldDB" id="A5FXS7"/>